<dbReference type="AlphaFoldDB" id="A0A517PIZ8"/>
<dbReference type="EMBL" id="CP036266">
    <property type="protein sequence ID" value="QDT19350.1"/>
    <property type="molecule type" value="Genomic_DNA"/>
</dbReference>
<dbReference type="InterPro" id="IPR050790">
    <property type="entry name" value="ExbB/TolQ_transport"/>
</dbReference>
<evidence type="ECO:0000256" key="7">
    <source>
        <dbReference type="SAM" id="Phobius"/>
    </source>
</evidence>
<evidence type="ECO:0000256" key="6">
    <source>
        <dbReference type="RuleBase" id="RU004057"/>
    </source>
</evidence>
<dbReference type="PANTHER" id="PTHR30625">
    <property type="entry name" value="PROTEIN TOLQ"/>
    <property type="match status" value="1"/>
</dbReference>
<keyword evidence="6" id="KW-0653">Protein transport</keyword>
<evidence type="ECO:0000313" key="9">
    <source>
        <dbReference type="EMBL" id="QDT19350.1"/>
    </source>
</evidence>
<dbReference type="InterPro" id="IPR002898">
    <property type="entry name" value="MotA_ExbB_proton_chnl"/>
</dbReference>
<reference evidence="9 10" key="1">
    <citation type="submission" date="2019-02" db="EMBL/GenBank/DDBJ databases">
        <title>Deep-cultivation of Planctomycetes and their phenomic and genomic characterization uncovers novel biology.</title>
        <authorList>
            <person name="Wiegand S."/>
            <person name="Jogler M."/>
            <person name="Boedeker C."/>
            <person name="Pinto D."/>
            <person name="Vollmers J."/>
            <person name="Rivas-Marin E."/>
            <person name="Kohn T."/>
            <person name="Peeters S.H."/>
            <person name="Heuer A."/>
            <person name="Rast P."/>
            <person name="Oberbeckmann S."/>
            <person name="Bunk B."/>
            <person name="Jeske O."/>
            <person name="Meyerdierks A."/>
            <person name="Storesund J.E."/>
            <person name="Kallscheuer N."/>
            <person name="Luecker S."/>
            <person name="Lage O.M."/>
            <person name="Pohl T."/>
            <person name="Merkel B.J."/>
            <person name="Hornburger P."/>
            <person name="Mueller R.-W."/>
            <person name="Bruemmer F."/>
            <person name="Labrenz M."/>
            <person name="Spormann A.M."/>
            <person name="Op den Camp H."/>
            <person name="Overmann J."/>
            <person name="Amann R."/>
            <person name="Jetten M.S.M."/>
            <person name="Mascher T."/>
            <person name="Medema M.H."/>
            <person name="Devos D.P."/>
            <person name="Kaster A.-K."/>
            <person name="Ovreas L."/>
            <person name="Rohde M."/>
            <person name="Galperin M.Y."/>
            <person name="Jogler C."/>
        </authorList>
    </citation>
    <scope>NUCLEOTIDE SEQUENCE [LARGE SCALE GENOMIC DNA]</scope>
    <source>
        <strain evidence="9 10">HG66A1</strain>
    </source>
</reference>
<evidence type="ECO:0000256" key="4">
    <source>
        <dbReference type="ARBA" id="ARBA00022989"/>
    </source>
</evidence>
<feature type="transmembrane region" description="Helical" evidence="7">
    <location>
        <begin position="46"/>
        <end position="66"/>
    </location>
</feature>
<keyword evidence="3 7" id="KW-0812">Transmembrane</keyword>
<name>A0A517PIZ8_9PLAN</name>
<proteinExistence type="inferred from homology"/>
<sequence>MNCVFKEVKSQMEHLDSMPDGQPTLPEAQTEDHFLNWSKAVLKSPLFWGAAATFGFYALIPHLPLYRDLVDRYFCSHPLEYATAALFFIGMAIIGVKGMGMFVQKKSLTETQIDWDTIGEIENLHERIDVFEEQVQSQPSWLSETYLGKRLLDTVSFVKSRRSVQDLDEHLKYLAELAAEQLHASYSLIRTITWAVPIIGFLGTVIGITIAIANVTPDQLDTSLSEVTGGLAVAFDTTALALGLSLVLVFSTFIVERMEQKQLEQIELFGIEHIASCLSESERVVSPLESAEIEAAQQLVSRTEEMIQRQTDLWQQNLEGLRGRWAEMMDRQQSSFDQTLQDGMSSTLGNHAVQLEEFRSEFLNAYQSTTEQIELMLNRWQNKQEESNSQFSTHLAQIWNEVHEDVISAQTRQTTQIEEATRDIADEIRIWNQQMKDSAEVSTLQIQALNNQSEHLLKIVDQEEHLIGLQKRLTENLDAIRAAETFEETLHSLSAAVHLLTARSGRNAA</sequence>
<dbReference type="PANTHER" id="PTHR30625:SF11">
    <property type="entry name" value="MOTA_TOLQ_EXBB PROTON CHANNEL DOMAIN-CONTAINING PROTEIN"/>
    <property type="match status" value="1"/>
</dbReference>
<evidence type="ECO:0000313" key="10">
    <source>
        <dbReference type="Proteomes" id="UP000320421"/>
    </source>
</evidence>
<feature type="transmembrane region" description="Helical" evidence="7">
    <location>
        <begin position="78"/>
        <end position="96"/>
    </location>
</feature>
<evidence type="ECO:0000256" key="1">
    <source>
        <dbReference type="ARBA" id="ARBA00004651"/>
    </source>
</evidence>
<accession>A0A517PIZ8</accession>
<keyword evidence="4 7" id="KW-1133">Transmembrane helix</keyword>
<evidence type="ECO:0000256" key="2">
    <source>
        <dbReference type="ARBA" id="ARBA00022475"/>
    </source>
</evidence>
<evidence type="ECO:0000256" key="5">
    <source>
        <dbReference type="ARBA" id="ARBA00023136"/>
    </source>
</evidence>
<organism evidence="9 10">
    <name type="scientific">Gimesia chilikensis</name>
    <dbReference type="NCBI Taxonomy" id="2605989"/>
    <lineage>
        <taxon>Bacteria</taxon>
        <taxon>Pseudomonadati</taxon>
        <taxon>Planctomycetota</taxon>
        <taxon>Planctomycetia</taxon>
        <taxon>Planctomycetales</taxon>
        <taxon>Planctomycetaceae</taxon>
        <taxon>Gimesia</taxon>
    </lineage>
</organism>
<feature type="transmembrane region" description="Helical" evidence="7">
    <location>
        <begin position="233"/>
        <end position="255"/>
    </location>
</feature>
<keyword evidence="6" id="KW-0813">Transport</keyword>
<feature type="transmembrane region" description="Helical" evidence="7">
    <location>
        <begin position="192"/>
        <end position="213"/>
    </location>
</feature>
<keyword evidence="10" id="KW-1185">Reference proteome</keyword>
<evidence type="ECO:0000259" key="8">
    <source>
        <dbReference type="Pfam" id="PF01618"/>
    </source>
</evidence>
<keyword evidence="5 7" id="KW-0472">Membrane</keyword>
<dbReference type="GO" id="GO:0017038">
    <property type="term" value="P:protein import"/>
    <property type="evidence" value="ECO:0007669"/>
    <property type="project" value="TreeGrafter"/>
</dbReference>
<feature type="domain" description="MotA/TolQ/ExbB proton channel" evidence="8">
    <location>
        <begin position="159"/>
        <end position="267"/>
    </location>
</feature>
<keyword evidence="2" id="KW-1003">Cell membrane</keyword>
<dbReference type="GO" id="GO:0005886">
    <property type="term" value="C:plasma membrane"/>
    <property type="evidence" value="ECO:0007669"/>
    <property type="project" value="UniProtKB-SubCell"/>
</dbReference>
<dbReference type="Proteomes" id="UP000320421">
    <property type="component" value="Chromosome"/>
</dbReference>
<dbReference type="Pfam" id="PF01618">
    <property type="entry name" value="MotA_ExbB"/>
    <property type="match status" value="1"/>
</dbReference>
<gene>
    <name evidence="9" type="ORF">HG66A1_11150</name>
</gene>
<evidence type="ECO:0000256" key="3">
    <source>
        <dbReference type="ARBA" id="ARBA00022692"/>
    </source>
</evidence>
<protein>
    <submittedName>
        <fullName evidence="9">MotA/TolQ/ExbB proton channel family protein</fullName>
    </submittedName>
</protein>
<comment type="subcellular location">
    <subcellularLocation>
        <location evidence="1">Cell membrane</location>
        <topology evidence="1">Multi-pass membrane protein</topology>
    </subcellularLocation>
    <subcellularLocation>
        <location evidence="6">Membrane</location>
        <topology evidence="6">Multi-pass membrane protein</topology>
    </subcellularLocation>
</comment>
<comment type="similarity">
    <text evidence="6">Belongs to the exbB/tolQ family.</text>
</comment>